<name>A0ABT6JTW4_9GAMM</name>
<dbReference type="InterPro" id="IPR036736">
    <property type="entry name" value="ACP-like_sf"/>
</dbReference>
<accession>A0ABT6JTW4</accession>
<evidence type="ECO:0000259" key="1">
    <source>
        <dbReference type="PROSITE" id="PS50075"/>
    </source>
</evidence>
<dbReference type="SUPFAM" id="SSF47336">
    <property type="entry name" value="ACP-like"/>
    <property type="match status" value="1"/>
</dbReference>
<comment type="caution">
    <text evidence="2">The sequence shown here is derived from an EMBL/GenBank/DDBJ whole genome shotgun (WGS) entry which is preliminary data.</text>
</comment>
<dbReference type="InterPro" id="IPR009081">
    <property type="entry name" value="PP-bd_ACP"/>
</dbReference>
<evidence type="ECO:0000313" key="2">
    <source>
        <dbReference type="EMBL" id="MDH5833922.1"/>
    </source>
</evidence>
<protein>
    <submittedName>
        <fullName evidence="2">Acyl carrier protein</fullName>
    </submittedName>
</protein>
<reference evidence="2 3" key="1">
    <citation type="submission" date="2023-04" db="EMBL/GenBank/DDBJ databases">
        <title>Luteimonas sp. M1R5S59.</title>
        <authorList>
            <person name="Sun J.-Q."/>
        </authorList>
    </citation>
    <scope>NUCLEOTIDE SEQUENCE [LARGE SCALE GENOMIC DNA]</scope>
    <source>
        <strain evidence="2 3">M1R5S59</strain>
    </source>
</reference>
<gene>
    <name evidence="2" type="ORF">QFW81_08275</name>
</gene>
<organism evidence="2 3">
    <name type="scientific">Luteimonas kalidii</name>
    <dbReference type="NCBI Taxonomy" id="3042025"/>
    <lineage>
        <taxon>Bacteria</taxon>
        <taxon>Pseudomonadati</taxon>
        <taxon>Pseudomonadota</taxon>
        <taxon>Gammaproteobacteria</taxon>
        <taxon>Lysobacterales</taxon>
        <taxon>Lysobacteraceae</taxon>
        <taxon>Luteimonas</taxon>
    </lineage>
</organism>
<dbReference type="Proteomes" id="UP001156873">
    <property type="component" value="Unassembled WGS sequence"/>
</dbReference>
<evidence type="ECO:0000313" key="3">
    <source>
        <dbReference type="Proteomes" id="UP001156873"/>
    </source>
</evidence>
<dbReference type="PROSITE" id="PS50075">
    <property type="entry name" value="CARRIER"/>
    <property type="match status" value="1"/>
</dbReference>
<sequence>MASTQQTVRDFIATTFPSDGGEPPGEMDLLEAGIIDSIGVLTLVTWLEETFGFVVDDEDVVPENLGSIAGITAYAERKQREAGTLA</sequence>
<proteinExistence type="predicted"/>
<feature type="domain" description="Carrier" evidence="1">
    <location>
        <begin position="2"/>
        <end position="79"/>
    </location>
</feature>
<dbReference type="RefSeq" id="WP_280578229.1">
    <property type="nucleotide sequence ID" value="NZ_JARXRO010000014.1"/>
</dbReference>
<keyword evidence="3" id="KW-1185">Reference proteome</keyword>
<dbReference type="Pfam" id="PF00550">
    <property type="entry name" value="PP-binding"/>
    <property type="match status" value="1"/>
</dbReference>
<dbReference type="EMBL" id="JARXRO010000014">
    <property type="protein sequence ID" value="MDH5833922.1"/>
    <property type="molecule type" value="Genomic_DNA"/>
</dbReference>
<dbReference type="Gene3D" id="1.10.1200.10">
    <property type="entry name" value="ACP-like"/>
    <property type="match status" value="1"/>
</dbReference>